<dbReference type="Gene3D" id="2.20.70.30">
    <property type="entry name" value="Nascent polypeptide-associated complex domain"/>
    <property type="match status" value="1"/>
</dbReference>
<feature type="region of interest" description="Disordered" evidence="4">
    <location>
        <begin position="1"/>
        <end position="58"/>
    </location>
</feature>
<dbReference type="Gene3D" id="1.10.8.10">
    <property type="entry name" value="DNA helicase RuvA subunit, C-terminal domain"/>
    <property type="match status" value="1"/>
</dbReference>
<comment type="caution">
    <text evidence="6">The sequence shown here is derived from an EMBL/GenBank/DDBJ whole genome shotgun (WGS) entry which is preliminary data.</text>
</comment>
<feature type="domain" description="NAC-A/B" evidence="5">
    <location>
        <begin position="47"/>
        <end position="112"/>
    </location>
</feature>
<dbReference type="CDD" id="cd14358">
    <property type="entry name" value="UBA_NAC_euk"/>
    <property type="match status" value="1"/>
</dbReference>
<keyword evidence="7" id="KW-1185">Reference proteome</keyword>
<dbReference type="Proteomes" id="UP001150925">
    <property type="component" value="Unassembled WGS sequence"/>
</dbReference>
<dbReference type="InterPro" id="IPR044034">
    <property type="entry name" value="NAC-like_UBA"/>
</dbReference>
<evidence type="ECO:0000256" key="3">
    <source>
        <dbReference type="ARBA" id="ARBA00030300"/>
    </source>
</evidence>
<evidence type="ECO:0000256" key="4">
    <source>
        <dbReference type="SAM" id="MobiDB-lite"/>
    </source>
</evidence>
<dbReference type="Pfam" id="PF01849">
    <property type="entry name" value="NAC"/>
    <property type="match status" value="1"/>
</dbReference>
<dbReference type="GO" id="GO:0005854">
    <property type="term" value="C:nascent polypeptide-associated complex"/>
    <property type="evidence" value="ECO:0007669"/>
    <property type="project" value="InterPro"/>
</dbReference>
<organism evidence="6 7">
    <name type="scientific">Dispira parvispora</name>
    <dbReference type="NCBI Taxonomy" id="1520584"/>
    <lineage>
        <taxon>Eukaryota</taxon>
        <taxon>Fungi</taxon>
        <taxon>Fungi incertae sedis</taxon>
        <taxon>Zoopagomycota</taxon>
        <taxon>Kickxellomycotina</taxon>
        <taxon>Dimargaritomycetes</taxon>
        <taxon>Dimargaritales</taxon>
        <taxon>Dimargaritaceae</taxon>
        <taxon>Dispira</taxon>
    </lineage>
</organism>
<feature type="region of interest" description="Disordered" evidence="4">
    <location>
        <begin position="125"/>
        <end position="160"/>
    </location>
</feature>
<dbReference type="OrthoDB" id="3169036at2759"/>
<protein>
    <recommendedName>
        <fullName evidence="2">Nascent polypeptide-associated complex subunit alpha</fullName>
    </recommendedName>
    <alternativeName>
        <fullName evidence="3">Alpha-NAC</fullName>
    </alternativeName>
</protein>
<name>A0A9W8E7D7_9FUNG</name>
<proteinExistence type="inferred from homology"/>
<accession>A0A9W8E7D7</accession>
<dbReference type="AlphaFoldDB" id="A0A9W8E7D7"/>
<feature type="compositionally biased region" description="Low complexity" evidence="4">
    <location>
        <begin position="17"/>
        <end position="34"/>
    </location>
</feature>
<evidence type="ECO:0000313" key="6">
    <source>
        <dbReference type="EMBL" id="KAJ1963918.1"/>
    </source>
</evidence>
<evidence type="ECO:0000313" key="7">
    <source>
        <dbReference type="Proteomes" id="UP001150925"/>
    </source>
</evidence>
<dbReference type="PANTHER" id="PTHR21713">
    <property type="entry name" value="NASCENT POLYPEPTIDE ASSOCIATED COMPLEX ALPHA SUBUNIT-RELATED"/>
    <property type="match status" value="1"/>
</dbReference>
<dbReference type="CDD" id="cd22054">
    <property type="entry name" value="NAC_NACA"/>
    <property type="match status" value="1"/>
</dbReference>
<gene>
    <name evidence="6" type="primary">EGD2</name>
    <name evidence="6" type="ORF">IWQ62_003079</name>
</gene>
<evidence type="ECO:0000256" key="1">
    <source>
        <dbReference type="ARBA" id="ARBA00009882"/>
    </source>
</evidence>
<dbReference type="InterPro" id="IPR002715">
    <property type="entry name" value="Nas_poly-pep-assoc_cplx_dom"/>
</dbReference>
<evidence type="ECO:0000256" key="2">
    <source>
        <dbReference type="ARBA" id="ARBA00014437"/>
    </source>
</evidence>
<dbReference type="InterPro" id="IPR016641">
    <property type="entry name" value="EGD2/NACA0like"/>
</dbReference>
<dbReference type="InterPro" id="IPR038187">
    <property type="entry name" value="NAC_A/B_dom_sf"/>
</dbReference>
<reference evidence="6" key="1">
    <citation type="submission" date="2022-07" db="EMBL/GenBank/DDBJ databases">
        <title>Phylogenomic reconstructions and comparative analyses of Kickxellomycotina fungi.</title>
        <authorList>
            <person name="Reynolds N.K."/>
            <person name="Stajich J.E."/>
            <person name="Barry K."/>
            <person name="Grigoriev I.V."/>
            <person name="Crous P."/>
            <person name="Smith M.E."/>
        </authorList>
    </citation>
    <scope>NUCLEOTIDE SEQUENCE</scope>
    <source>
        <strain evidence="6">RSA 1196</strain>
    </source>
</reference>
<dbReference type="Pfam" id="PF19026">
    <property type="entry name" value="UBA_HYPK"/>
    <property type="match status" value="1"/>
</dbReference>
<dbReference type="EMBL" id="JANBPY010000761">
    <property type="protein sequence ID" value="KAJ1963918.1"/>
    <property type="molecule type" value="Genomic_DNA"/>
</dbReference>
<sequence>MASETAAQQPKIEEIPQEQPQTETPADAQQEAVPQVPPMEVPQVPQSRTEKKARKAMTKQGLNPVEGIVRVTLLRPKGIVYAIARPDVYKSATSNTYVVFGDARVEDMGAQAQMAAAARMRAQQAQAQQVTEDSAASASADKAEAAVAEEEEDEEVDETGVEAKDIDLVMQQAMCSRSKAVNALKANDNDIVNAIMELTM</sequence>
<feature type="compositionally biased region" description="Acidic residues" evidence="4">
    <location>
        <begin position="147"/>
        <end position="160"/>
    </location>
</feature>
<feature type="compositionally biased region" description="Low complexity" evidence="4">
    <location>
        <begin position="125"/>
        <end position="140"/>
    </location>
</feature>
<evidence type="ECO:0000259" key="5">
    <source>
        <dbReference type="PROSITE" id="PS51151"/>
    </source>
</evidence>
<dbReference type="PIRSF" id="PIRSF015901">
    <property type="entry name" value="NAC_alpha"/>
    <property type="match status" value="1"/>
</dbReference>
<comment type="similarity">
    <text evidence="1">Belongs to the NAC-alpha family.</text>
</comment>
<dbReference type="PROSITE" id="PS51151">
    <property type="entry name" value="NAC_AB"/>
    <property type="match status" value="1"/>
</dbReference>
<dbReference type="SMART" id="SM01407">
    <property type="entry name" value="NAC"/>
    <property type="match status" value="1"/>
</dbReference>